<keyword evidence="1" id="KW-0472">Membrane</keyword>
<dbReference type="InterPro" id="IPR019196">
    <property type="entry name" value="ABC_transp_unknown"/>
</dbReference>
<keyword evidence="1" id="KW-1133">Transmembrane helix</keyword>
<dbReference type="InterPro" id="IPR055396">
    <property type="entry name" value="DUF7088"/>
</dbReference>
<reference evidence="4" key="1">
    <citation type="submission" date="2018-06" db="EMBL/GenBank/DDBJ databases">
        <authorList>
            <person name="Zhirakovskaya E."/>
        </authorList>
    </citation>
    <scope>NUCLEOTIDE SEQUENCE</scope>
</reference>
<dbReference type="Pfam" id="PF09822">
    <property type="entry name" value="ABC_transp_aux"/>
    <property type="match status" value="1"/>
</dbReference>
<evidence type="ECO:0000259" key="2">
    <source>
        <dbReference type="Pfam" id="PF09822"/>
    </source>
</evidence>
<dbReference type="InterPro" id="IPR029062">
    <property type="entry name" value="Class_I_gatase-like"/>
</dbReference>
<feature type="transmembrane region" description="Helical" evidence="1">
    <location>
        <begin position="470"/>
        <end position="489"/>
    </location>
</feature>
<feature type="transmembrane region" description="Helical" evidence="1">
    <location>
        <begin position="7"/>
        <end position="30"/>
    </location>
</feature>
<protein>
    <submittedName>
        <fullName evidence="4">Gliding motility protein GldG</fullName>
    </submittedName>
</protein>
<proteinExistence type="predicted"/>
<dbReference type="AlphaFoldDB" id="A0A3B0TLB1"/>
<dbReference type="Pfam" id="PF23357">
    <property type="entry name" value="DUF7088"/>
    <property type="match status" value="1"/>
</dbReference>
<accession>A0A3B0TLB1</accession>
<sequence length="505" mass="56075">MKSKKSLLLYIFLVIGILILVNILANRFFFRIDFTQDQRYTLSQATKDILNELDGPVTITAYFSKGLPPDIAKTRQDFKDLLTEYASRAKGNIVYEFINPNKDEQTEHQALQSGISPVVINVREKNQSVQKKAYLGAVLKYAEKSEVIPFMQPGAAMEYALSSSIKKLISVDKPLVGFIQGHGEPTTSEFQQVMASLGVLYTVEGVNITDSTYLPKYKTLALIAPSDSIPEEHFSMLDNYLANGGNLVVAINRVEGDFSRAMGREVSTGLETWLEGKGVKVDGSFVVDASCGSVSVRQQQGVFTFNTQIEFPYFPVVSKFAEHPITQGLETVILQFASPISFVGDTTLDYQPLLYSSENSGTQSPPVYFNIQKKWGEADFPLSNLTLGALLEGEIAGSNNARMVVIGDGDFAVNGQGNSAQQLQPDNINLLVNSIDWLSDDTGLIELRTKGITSRPLAQIEDGTKKLLKWLNLLVPIILIIIYGLFRIGRNRRIREKRKQEDYNI</sequence>
<feature type="domain" description="DUF7088" evidence="3">
    <location>
        <begin position="36"/>
        <end position="139"/>
    </location>
</feature>
<name>A0A3B0TLB1_9ZZZZ</name>
<gene>
    <name evidence="4" type="ORF">MNBD_BACTEROID01-1609</name>
</gene>
<evidence type="ECO:0000259" key="3">
    <source>
        <dbReference type="Pfam" id="PF23357"/>
    </source>
</evidence>
<evidence type="ECO:0000256" key="1">
    <source>
        <dbReference type="SAM" id="Phobius"/>
    </source>
</evidence>
<organism evidence="4">
    <name type="scientific">hydrothermal vent metagenome</name>
    <dbReference type="NCBI Taxonomy" id="652676"/>
    <lineage>
        <taxon>unclassified sequences</taxon>
        <taxon>metagenomes</taxon>
        <taxon>ecological metagenomes</taxon>
    </lineage>
</organism>
<dbReference type="EMBL" id="UOEP01000015">
    <property type="protein sequence ID" value="VAW12989.1"/>
    <property type="molecule type" value="Genomic_DNA"/>
</dbReference>
<evidence type="ECO:0000313" key="4">
    <source>
        <dbReference type="EMBL" id="VAW12989.1"/>
    </source>
</evidence>
<feature type="domain" description="ABC-type uncharacterised transport system" evidence="2">
    <location>
        <begin position="173"/>
        <end position="433"/>
    </location>
</feature>
<dbReference type="SUPFAM" id="SSF52317">
    <property type="entry name" value="Class I glutamine amidotransferase-like"/>
    <property type="match status" value="1"/>
</dbReference>
<keyword evidence="1" id="KW-0812">Transmembrane</keyword>